<dbReference type="InterPro" id="IPR000169">
    <property type="entry name" value="Pept_cys_AS"/>
</dbReference>
<comment type="caution">
    <text evidence="1">The sequence shown here is derived from an EMBL/GenBank/DDBJ whole genome shotgun (WGS) entry which is preliminary data.</text>
</comment>
<dbReference type="Proteomes" id="UP001500755">
    <property type="component" value="Unassembled WGS sequence"/>
</dbReference>
<gene>
    <name evidence="1" type="ORF">GCM10009755_22530</name>
</gene>
<evidence type="ECO:0000313" key="1">
    <source>
        <dbReference type="EMBL" id="GAA2010776.1"/>
    </source>
</evidence>
<name>A0ABN2TIH1_9MICO</name>
<protein>
    <recommendedName>
        <fullName evidence="3">Calpain catalytic domain-containing protein</fullName>
    </recommendedName>
</protein>
<dbReference type="RefSeq" id="WP_344309760.1">
    <property type="nucleotide sequence ID" value="NZ_BAAANO010000020.1"/>
</dbReference>
<organism evidence="1 2">
    <name type="scientific">Brevibacterium samyangense</name>
    <dbReference type="NCBI Taxonomy" id="366888"/>
    <lineage>
        <taxon>Bacteria</taxon>
        <taxon>Bacillati</taxon>
        <taxon>Actinomycetota</taxon>
        <taxon>Actinomycetes</taxon>
        <taxon>Micrococcales</taxon>
        <taxon>Brevibacteriaceae</taxon>
        <taxon>Brevibacterium</taxon>
    </lineage>
</organism>
<dbReference type="SUPFAM" id="SSF54001">
    <property type="entry name" value="Cysteine proteinases"/>
    <property type="match status" value="1"/>
</dbReference>
<reference evidence="1 2" key="1">
    <citation type="journal article" date="2019" name="Int. J. Syst. Evol. Microbiol.">
        <title>The Global Catalogue of Microorganisms (GCM) 10K type strain sequencing project: providing services to taxonomists for standard genome sequencing and annotation.</title>
        <authorList>
            <consortium name="The Broad Institute Genomics Platform"/>
            <consortium name="The Broad Institute Genome Sequencing Center for Infectious Disease"/>
            <person name="Wu L."/>
            <person name="Ma J."/>
        </authorList>
    </citation>
    <scope>NUCLEOTIDE SEQUENCE [LARGE SCALE GENOMIC DNA]</scope>
    <source>
        <strain evidence="1 2">JCM 14546</strain>
    </source>
</reference>
<dbReference type="EMBL" id="BAAANO010000020">
    <property type="protein sequence ID" value="GAA2010776.1"/>
    <property type="molecule type" value="Genomic_DNA"/>
</dbReference>
<dbReference type="PROSITE" id="PS00139">
    <property type="entry name" value="THIOL_PROTEASE_CYS"/>
    <property type="match status" value="1"/>
</dbReference>
<evidence type="ECO:0008006" key="3">
    <source>
        <dbReference type="Google" id="ProtNLM"/>
    </source>
</evidence>
<evidence type="ECO:0000313" key="2">
    <source>
        <dbReference type="Proteomes" id="UP001500755"/>
    </source>
</evidence>
<proteinExistence type="predicted"/>
<accession>A0ABN2TIH1</accession>
<keyword evidence="2" id="KW-1185">Reference proteome</keyword>
<dbReference type="InterPro" id="IPR038765">
    <property type="entry name" value="Papain-like_cys_pep_sf"/>
</dbReference>
<sequence>MSSTAPGVSRTSSTVPAASIAAPVAVHVVTSVTAGVLELVNESRTRGIPLSRFRADLGALGSVLGRSRRAGHAVLRALAGDSAAEAPRPDSPASPILRLTPDELAVVLGAIPVLEPVGRGRPCSVPARLSRAGASESRAGASESLAGPGAGALPASAGGGAPVSVRQGRLGDCWFVAVMAACEHVRPGFLSSLVRVRPDGLVEVDLHGLRGPRTVVMSARVPPANRAGDRHLRPNVASLVEKALVVGFAGHRYVWAQRNFAGNALRVLTGTWCPARPVPRTLAPIAEALATGRPVVASTLVRPGGSFLLPREDDPARAFALMDGHVYVAHGVSRTDEDGHPDPDAPLRVHLHNPIGVPEGEPRRTDLYLSARQFRRAFVSVNIGPPLH</sequence>